<feature type="transmembrane region" description="Helical" evidence="10">
    <location>
        <begin position="116"/>
        <end position="133"/>
    </location>
</feature>
<dbReference type="GO" id="GO:0005783">
    <property type="term" value="C:endoplasmic reticulum"/>
    <property type="evidence" value="ECO:0007669"/>
    <property type="project" value="TreeGrafter"/>
</dbReference>
<reference evidence="12" key="1">
    <citation type="journal article" date="2021" name="Nat. Commun.">
        <title>Genetic determinants of endophytism in the Arabidopsis root mycobiome.</title>
        <authorList>
            <person name="Mesny F."/>
            <person name="Miyauchi S."/>
            <person name="Thiergart T."/>
            <person name="Pickel B."/>
            <person name="Atanasova L."/>
            <person name="Karlsson M."/>
            <person name="Huettel B."/>
            <person name="Barry K.W."/>
            <person name="Haridas S."/>
            <person name="Chen C."/>
            <person name="Bauer D."/>
            <person name="Andreopoulos W."/>
            <person name="Pangilinan J."/>
            <person name="LaButti K."/>
            <person name="Riley R."/>
            <person name="Lipzen A."/>
            <person name="Clum A."/>
            <person name="Drula E."/>
            <person name="Henrissat B."/>
            <person name="Kohler A."/>
            <person name="Grigoriev I.V."/>
            <person name="Martin F.M."/>
            <person name="Hacquard S."/>
        </authorList>
    </citation>
    <scope>NUCLEOTIDE SEQUENCE</scope>
    <source>
        <strain evidence="12">MPI-CAGE-CH-0235</strain>
    </source>
</reference>
<evidence type="ECO:0000256" key="9">
    <source>
        <dbReference type="ARBA" id="ARBA00048048"/>
    </source>
</evidence>
<comment type="domain">
    <text evidence="10">The DHHC domain is required for palmitoyltransferase activity.</text>
</comment>
<dbReference type="GO" id="GO:0019706">
    <property type="term" value="F:protein-cysteine S-palmitoyltransferase activity"/>
    <property type="evidence" value="ECO:0007669"/>
    <property type="project" value="UniProtKB-EC"/>
</dbReference>
<dbReference type="Proteomes" id="UP000813444">
    <property type="component" value="Unassembled WGS sequence"/>
</dbReference>
<evidence type="ECO:0000256" key="6">
    <source>
        <dbReference type="ARBA" id="ARBA00023139"/>
    </source>
</evidence>
<evidence type="ECO:0000259" key="11">
    <source>
        <dbReference type="Pfam" id="PF01529"/>
    </source>
</evidence>
<sequence length="416" mass="47763">MGTFKILVLIILFISFMVFVTFFGRLPALRNTPIATLHRLIWVHFPNAVIAADERLSSGKITRSLSRLGRFLMHDRHPTIVIFFLAIMIVSEYMFLPQVWHDIGWFTKSTAAMTVAAPYILLYLACAADPGYITSQNVRYHMQLYPYDYTLFHPGRECRTCRLPKPARSKHCSICKRCVAKADHHCIFINSCVGYGNQHYFLLLLVATAVLATYGGCLGLSILASRLQTRYPVWSLWPPKEMEYGRWLSILGWGIQRNVNLGATTLLAALISPLVWGLCIYSFYLVYGGVTTNESLKWSELHEDMKDGYAFRRYLPINHRRDGAMDSGAGRWPVDPEHIILYTNDGKPPRDHPSMPGEGEWEHIRRLKDAENLYDLGFWNNLLDVFVPDYQFGALLKTDVPSVERRRLKKRRPSNV</sequence>
<comment type="subcellular location">
    <subcellularLocation>
        <location evidence="1">Membrane</location>
        <topology evidence="1">Multi-pass membrane protein</topology>
    </subcellularLocation>
</comment>
<dbReference type="EMBL" id="JAGPNK010000010">
    <property type="protein sequence ID" value="KAH7312353.1"/>
    <property type="molecule type" value="Genomic_DNA"/>
</dbReference>
<dbReference type="AlphaFoldDB" id="A0A8K0SHF2"/>
<evidence type="ECO:0000256" key="1">
    <source>
        <dbReference type="ARBA" id="ARBA00004141"/>
    </source>
</evidence>
<keyword evidence="3 10" id="KW-0812">Transmembrane</keyword>
<dbReference type="PANTHER" id="PTHR22883">
    <property type="entry name" value="ZINC FINGER DHHC DOMAIN CONTAINING PROTEIN"/>
    <property type="match status" value="1"/>
</dbReference>
<feature type="transmembrane region" description="Helical" evidence="10">
    <location>
        <begin position="200"/>
        <end position="224"/>
    </location>
</feature>
<dbReference type="EC" id="2.3.1.225" evidence="10"/>
<comment type="caution">
    <text evidence="12">The sequence shown here is derived from an EMBL/GenBank/DDBJ whole genome shotgun (WGS) entry which is preliminary data.</text>
</comment>
<feature type="transmembrane region" description="Helical" evidence="10">
    <location>
        <begin position="6"/>
        <end position="24"/>
    </location>
</feature>
<accession>A0A8K0SHF2</accession>
<keyword evidence="2 10" id="KW-0808">Transferase</keyword>
<evidence type="ECO:0000313" key="13">
    <source>
        <dbReference type="Proteomes" id="UP000813444"/>
    </source>
</evidence>
<evidence type="ECO:0000256" key="4">
    <source>
        <dbReference type="ARBA" id="ARBA00022989"/>
    </source>
</evidence>
<evidence type="ECO:0000256" key="8">
    <source>
        <dbReference type="ARBA" id="ARBA00023315"/>
    </source>
</evidence>
<evidence type="ECO:0000256" key="5">
    <source>
        <dbReference type="ARBA" id="ARBA00023136"/>
    </source>
</evidence>
<keyword evidence="5 10" id="KW-0472">Membrane</keyword>
<keyword evidence="13" id="KW-1185">Reference proteome</keyword>
<feature type="transmembrane region" description="Helical" evidence="10">
    <location>
        <begin position="77"/>
        <end position="96"/>
    </location>
</feature>
<comment type="catalytic activity">
    <reaction evidence="9 10">
        <text>L-cysteinyl-[protein] + hexadecanoyl-CoA = S-hexadecanoyl-L-cysteinyl-[protein] + CoA</text>
        <dbReference type="Rhea" id="RHEA:36683"/>
        <dbReference type="Rhea" id="RHEA-COMP:10131"/>
        <dbReference type="Rhea" id="RHEA-COMP:11032"/>
        <dbReference type="ChEBI" id="CHEBI:29950"/>
        <dbReference type="ChEBI" id="CHEBI:57287"/>
        <dbReference type="ChEBI" id="CHEBI:57379"/>
        <dbReference type="ChEBI" id="CHEBI:74151"/>
        <dbReference type="EC" id="2.3.1.225"/>
    </reaction>
</comment>
<keyword evidence="7" id="KW-0449">Lipoprotein</keyword>
<feature type="domain" description="Palmitoyltransferase DHHC" evidence="11">
    <location>
        <begin position="155"/>
        <end position="298"/>
    </location>
</feature>
<proteinExistence type="inferred from homology"/>
<dbReference type="PROSITE" id="PS50216">
    <property type="entry name" value="DHHC"/>
    <property type="match status" value="1"/>
</dbReference>
<dbReference type="GO" id="GO:0016020">
    <property type="term" value="C:membrane"/>
    <property type="evidence" value="ECO:0007669"/>
    <property type="project" value="UniProtKB-SubCell"/>
</dbReference>
<keyword evidence="6" id="KW-0564">Palmitate</keyword>
<dbReference type="OrthoDB" id="9909019at2759"/>
<organism evidence="12 13">
    <name type="scientific">Stachybotrys elegans</name>
    <dbReference type="NCBI Taxonomy" id="80388"/>
    <lineage>
        <taxon>Eukaryota</taxon>
        <taxon>Fungi</taxon>
        <taxon>Dikarya</taxon>
        <taxon>Ascomycota</taxon>
        <taxon>Pezizomycotina</taxon>
        <taxon>Sordariomycetes</taxon>
        <taxon>Hypocreomycetidae</taxon>
        <taxon>Hypocreales</taxon>
        <taxon>Stachybotryaceae</taxon>
        <taxon>Stachybotrys</taxon>
    </lineage>
</organism>
<dbReference type="InterPro" id="IPR039859">
    <property type="entry name" value="PFA4/ZDH16/20/ERF2-like"/>
</dbReference>
<keyword evidence="8 10" id="KW-0012">Acyltransferase</keyword>
<dbReference type="Pfam" id="PF01529">
    <property type="entry name" value="DHHC"/>
    <property type="match status" value="1"/>
</dbReference>
<dbReference type="PANTHER" id="PTHR22883:SF288">
    <property type="entry name" value="PALMITOYLTRANSFERASE SWF1"/>
    <property type="match status" value="1"/>
</dbReference>
<gene>
    <name evidence="12" type="ORF">B0I35DRAFT_469885</name>
</gene>
<protein>
    <recommendedName>
        <fullName evidence="10">Palmitoyltransferase</fullName>
        <ecNumber evidence="10">2.3.1.225</ecNumber>
    </recommendedName>
</protein>
<name>A0A8K0SHF2_9HYPO</name>
<evidence type="ECO:0000256" key="10">
    <source>
        <dbReference type="RuleBase" id="RU079119"/>
    </source>
</evidence>
<evidence type="ECO:0000256" key="3">
    <source>
        <dbReference type="ARBA" id="ARBA00022692"/>
    </source>
</evidence>
<keyword evidence="4 10" id="KW-1133">Transmembrane helix</keyword>
<evidence type="ECO:0000256" key="7">
    <source>
        <dbReference type="ARBA" id="ARBA00023288"/>
    </source>
</evidence>
<feature type="transmembrane region" description="Helical" evidence="10">
    <location>
        <begin position="266"/>
        <end position="287"/>
    </location>
</feature>
<dbReference type="GO" id="GO:0005794">
    <property type="term" value="C:Golgi apparatus"/>
    <property type="evidence" value="ECO:0007669"/>
    <property type="project" value="TreeGrafter"/>
</dbReference>
<comment type="similarity">
    <text evidence="10">Belongs to the DHHC palmitoyltransferase family.</text>
</comment>
<evidence type="ECO:0000256" key="2">
    <source>
        <dbReference type="ARBA" id="ARBA00022679"/>
    </source>
</evidence>
<dbReference type="InterPro" id="IPR001594">
    <property type="entry name" value="Palmitoyltrfase_DHHC"/>
</dbReference>
<dbReference type="GO" id="GO:0006612">
    <property type="term" value="P:protein targeting to membrane"/>
    <property type="evidence" value="ECO:0007669"/>
    <property type="project" value="TreeGrafter"/>
</dbReference>
<evidence type="ECO:0000313" key="12">
    <source>
        <dbReference type="EMBL" id="KAH7312353.1"/>
    </source>
</evidence>